<evidence type="ECO:0000256" key="1">
    <source>
        <dbReference type="SAM" id="Phobius"/>
    </source>
</evidence>
<evidence type="ECO:0000313" key="3">
    <source>
        <dbReference type="Proteomes" id="UP000295680"/>
    </source>
</evidence>
<dbReference type="AlphaFoldDB" id="A0A4R2JCW2"/>
<proteinExistence type="predicted"/>
<keyword evidence="3" id="KW-1185">Reference proteome</keyword>
<keyword evidence="1" id="KW-1133">Transmembrane helix</keyword>
<name>A0A4R2JCW2_9PSEU</name>
<accession>A0A4R2JCW2</accession>
<sequence length="48" mass="5281">MSVALVGYQAIHTPDAKVTLLIASGVVFLFWAGVYESTRLTLEERPDD</sequence>
<evidence type="ECO:0000313" key="2">
    <source>
        <dbReference type="EMBL" id="TCO55882.1"/>
    </source>
</evidence>
<dbReference type="Proteomes" id="UP000295680">
    <property type="component" value="Unassembled WGS sequence"/>
</dbReference>
<comment type="caution">
    <text evidence="2">The sequence shown here is derived from an EMBL/GenBank/DDBJ whole genome shotgun (WGS) entry which is preliminary data.</text>
</comment>
<feature type="transmembrane region" description="Helical" evidence="1">
    <location>
        <begin position="18"/>
        <end position="35"/>
    </location>
</feature>
<protein>
    <submittedName>
        <fullName evidence="2">Uncharacterized protein</fullName>
    </submittedName>
</protein>
<gene>
    <name evidence="2" type="ORF">EV192_107305</name>
</gene>
<keyword evidence="1" id="KW-0472">Membrane</keyword>
<organism evidence="2 3">
    <name type="scientific">Actinocrispum wychmicini</name>
    <dbReference type="NCBI Taxonomy" id="1213861"/>
    <lineage>
        <taxon>Bacteria</taxon>
        <taxon>Bacillati</taxon>
        <taxon>Actinomycetota</taxon>
        <taxon>Actinomycetes</taxon>
        <taxon>Pseudonocardiales</taxon>
        <taxon>Pseudonocardiaceae</taxon>
        <taxon>Actinocrispum</taxon>
    </lineage>
</organism>
<keyword evidence="1" id="KW-0812">Transmembrane</keyword>
<dbReference type="EMBL" id="SLWS01000007">
    <property type="protein sequence ID" value="TCO55882.1"/>
    <property type="molecule type" value="Genomic_DNA"/>
</dbReference>
<reference evidence="2 3" key="1">
    <citation type="submission" date="2019-03" db="EMBL/GenBank/DDBJ databases">
        <title>Genomic Encyclopedia of Type Strains, Phase IV (KMG-IV): sequencing the most valuable type-strain genomes for metagenomic binning, comparative biology and taxonomic classification.</title>
        <authorList>
            <person name="Goeker M."/>
        </authorList>
    </citation>
    <scope>NUCLEOTIDE SEQUENCE [LARGE SCALE GENOMIC DNA]</scope>
    <source>
        <strain evidence="2 3">DSM 45934</strain>
    </source>
</reference>